<organism evidence="1 3">
    <name type="scientific">Heyndrickxia ginsengihumi</name>
    <dbReference type="NCBI Taxonomy" id="363870"/>
    <lineage>
        <taxon>Bacteria</taxon>
        <taxon>Bacillati</taxon>
        <taxon>Bacillota</taxon>
        <taxon>Bacilli</taxon>
        <taxon>Bacillales</taxon>
        <taxon>Bacillaceae</taxon>
        <taxon>Heyndrickxia</taxon>
    </lineage>
</organism>
<dbReference type="EMBL" id="JAAIWK010000002">
    <property type="protein sequence ID" value="NEY18793.1"/>
    <property type="molecule type" value="Genomic_DNA"/>
</dbReference>
<dbReference type="Proteomes" id="UP000476934">
    <property type="component" value="Unassembled WGS sequence"/>
</dbReference>
<accession>A0A0A6VC75</accession>
<evidence type="ECO:0000313" key="4">
    <source>
        <dbReference type="Proteomes" id="UP000476934"/>
    </source>
</evidence>
<dbReference type="EMBL" id="JRUN01000030">
    <property type="protein sequence ID" value="KHD85181.1"/>
    <property type="molecule type" value="Genomic_DNA"/>
</dbReference>
<comment type="caution">
    <text evidence="1">The sequence shown here is derived from an EMBL/GenBank/DDBJ whole genome shotgun (WGS) entry which is preliminary data.</text>
</comment>
<keyword evidence="4" id="KW-1185">Reference proteome</keyword>
<name>A0A0A6VC75_9BACI</name>
<evidence type="ECO:0000313" key="1">
    <source>
        <dbReference type="EMBL" id="KHD85181.1"/>
    </source>
</evidence>
<dbReference type="RefSeq" id="WP_035354860.1">
    <property type="nucleotide sequence ID" value="NZ_JAAIWK010000002.1"/>
</dbReference>
<evidence type="ECO:0000313" key="2">
    <source>
        <dbReference type="EMBL" id="NEY18793.1"/>
    </source>
</evidence>
<protein>
    <submittedName>
        <fullName evidence="1">Uncharacterized protein</fullName>
    </submittedName>
</protein>
<reference evidence="2 4" key="3">
    <citation type="submission" date="2020-03" db="EMBL/GenBank/DDBJ databases">
        <title>Bacillus aquiflavi sp. nov., isolated from yellow water of strong flavor Chinese baijiu in Yibin region of China.</title>
        <authorList>
            <person name="Xie J."/>
        </authorList>
    </citation>
    <scope>NUCLEOTIDE SEQUENCE [LARGE SCALE GENOMIC DNA]</scope>
    <source>
        <strain evidence="2 4">Gsoil 114</strain>
    </source>
</reference>
<gene>
    <name evidence="2" type="ORF">G4D61_02275</name>
    <name evidence="1" type="ORF">NG54_10970</name>
</gene>
<dbReference type="OrthoDB" id="2943868at2"/>
<reference evidence="1 3" key="1">
    <citation type="submission" date="2014-10" db="EMBL/GenBank/DDBJ databases">
        <title>Draft genome of phytase producing Bacillus ginsengihumi strain M2.11.</title>
        <authorList>
            <person name="Toymentseva A."/>
            <person name="Boulygina E.A."/>
            <person name="Kazakov S.V."/>
            <person name="Kayumov I."/>
            <person name="Suleimanova A.D."/>
            <person name="Mardanova A.M."/>
            <person name="Maria S.N."/>
            <person name="Sergey M.Y."/>
            <person name="Sharipova M.R."/>
        </authorList>
    </citation>
    <scope>NUCLEOTIDE SEQUENCE [LARGE SCALE GENOMIC DNA]</scope>
    <source>
        <strain evidence="1 3">M2.11</strain>
    </source>
</reference>
<evidence type="ECO:0000313" key="3">
    <source>
        <dbReference type="Proteomes" id="UP000030588"/>
    </source>
</evidence>
<proteinExistence type="predicted"/>
<dbReference type="AlphaFoldDB" id="A0A0A6VC75"/>
<sequence>MTYIAPVDNYQYKQYQIYDQLSKYADGLQPTVQPLKVKNHDTLQRNFQYLPPQDRDITISQLNERPLIKETGKGRYIDLYV</sequence>
<dbReference type="Proteomes" id="UP000030588">
    <property type="component" value="Unassembled WGS sequence"/>
</dbReference>
<reference evidence="2 4" key="2">
    <citation type="submission" date="2020-02" db="EMBL/GenBank/DDBJ databases">
        <authorList>
            <person name="Feng H."/>
        </authorList>
    </citation>
    <scope>NUCLEOTIDE SEQUENCE [LARGE SCALE GENOMIC DNA]</scope>
    <source>
        <strain evidence="2 4">Gsoil 114</strain>
    </source>
</reference>